<dbReference type="STRING" id="988480.A0A075ATL5"/>
<dbReference type="Pfam" id="PF22669">
    <property type="entry name" value="Exo_endo_phos2"/>
    <property type="match status" value="1"/>
</dbReference>
<dbReference type="InterPro" id="IPR046985">
    <property type="entry name" value="IP5"/>
</dbReference>
<dbReference type="InterPro" id="IPR000300">
    <property type="entry name" value="IPPc"/>
</dbReference>
<keyword evidence="3" id="KW-0540">Nuclease</keyword>
<dbReference type="HOGENOM" id="CLU_824259_0_0_1"/>
<keyword evidence="4" id="KW-1185">Reference proteome</keyword>
<dbReference type="EMBL" id="KE561047">
    <property type="protein sequence ID" value="EPZ33606.1"/>
    <property type="molecule type" value="Genomic_DNA"/>
</dbReference>
<keyword evidence="3" id="KW-0255">Endonuclease</keyword>
<organism evidence="3 4">
    <name type="scientific">Rozella allomycis (strain CSF55)</name>
    <dbReference type="NCBI Taxonomy" id="988480"/>
    <lineage>
        <taxon>Eukaryota</taxon>
        <taxon>Fungi</taxon>
        <taxon>Fungi incertae sedis</taxon>
        <taxon>Cryptomycota</taxon>
        <taxon>Cryptomycota incertae sedis</taxon>
        <taxon>Rozella</taxon>
    </lineage>
</organism>
<dbReference type="GO" id="GO:0004519">
    <property type="term" value="F:endonuclease activity"/>
    <property type="evidence" value="ECO:0007669"/>
    <property type="project" value="UniProtKB-KW"/>
</dbReference>
<feature type="domain" description="OCRL-1/2 ASH" evidence="1">
    <location>
        <begin position="142"/>
        <end position="250"/>
    </location>
</feature>
<feature type="domain" description="Inositol polyphosphate-related phosphatase" evidence="2">
    <location>
        <begin position="36"/>
        <end position="110"/>
    </location>
</feature>
<dbReference type="GO" id="GO:0004527">
    <property type="term" value="F:exonuclease activity"/>
    <property type="evidence" value="ECO:0007669"/>
    <property type="project" value="UniProtKB-KW"/>
</dbReference>
<dbReference type="Gene3D" id="1.10.555.10">
    <property type="entry name" value="Rho GTPase activation protein"/>
    <property type="match status" value="1"/>
</dbReference>
<reference evidence="3 4" key="1">
    <citation type="journal article" date="2013" name="Curr. Biol.">
        <title>Shared signatures of parasitism and phylogenomics unite Cryptomycota and microsporidia.</title>
        <authorList>
            <person name="James T.Y."/>
            <person name="Pelin A."/>
            <person name="Bonen L."/>
            <person name="Ahrendt S."/>
            <person name="Sain D."/>
            <person name="Corradi N."/>
            <person name="Stajich J.E."/>
        </authorList>
    </citation>
    <scope>NUCLEOTIDE SEQUENCE [LARGE SCALE GENOMIC DNA]</scope>
    <source>
        <strain evidence="3 4">CSF55</strain>
    </source>
</reference>
<dbReference type="SUPFAM" id="SSF48350">
    <property type="entry name" value="GTPase activation domain, GAP"/>
    <property type="match status" value="1"/>
</dbReference>
<evidence type="ECO:0000259" key="1">
    <source>
        <dbReference type="Pfam" id="PF21310"/>
    </source>
</evidence>
<evidence type="ECO:0000313" key="4">
    <source>
        <dbReference type="Proteomes" id="UP000030755"/>
    </source>
</evidence>
<dbReference type="InterPro" id="IPR048869">
    <property type="entry name" value="OCRL-1_2_ASH"/>
</dbReference>
<dbReference type="PANTHER" id="PTHR11200:SF300">
    <property type="entry name" value="TYPE II INOSITOL 1,4,5-TRISPHOSPHATE 5-PHOSPHATASE"/>
    <property type="match status" value="1"/>
</dbReference>
<dbReference type="GO" id="GO:0046856">
    <property type="term" value="P:phosphatidylinositol dephosphorylation"/>
    <property type="evidence" value="ECO:0007669"/>
    <property type="project" value="InterPro"/>
</dbReference>
<dbReference type="InterPro" id="IPR036691">
    <property type="entry name" value="Endo/exonu/phosph_ase_sf"/>
</dbReference>
<dbReference type="SUPFAM" id="SSF56219">
    <property type="entry name" value="DNase I-like"/>
    <property type="match status" value="1"/>
</dbReference>
<keyword evidence="3" id="KW-0269">Exonuclease</keyword>
<dbReference type="PANTHER" id="PTHR11200">
    <property type="entry name" value="INOSITOL 5-PHOSPHATASE"/>
    <property type="match status" value="1"/>
</dbReference>
<dbReference type="Proteomes" id="UP000030755">
    <property type="component" value="Unassembled WGS sequence"/>
</dbReference>
<dbReference type="GO" id="GO:0004439">
    <property type="term" value="F:phosphatidylinositol-4,5-bisphosphate 5-phosphatase activity"/>
    <property type="evidence" value="ECO:0007669"/>
    <property type="project" value="TreeGrafter"/>
</dbReference>
<sequence>MLLPGDSIHISFVVTITNETVAALNSQTDKIEDIVILNLESKANLVFQQFQEAQITFPPSYKFDPGTDNYDTSTPSWCDRILWCKNDDVENLSYQSHPSLKMSDHKPVSASFNIKEKYDKVHQNVIRALDKFENESLPDATLDKNTLIYDSVYYKRPKTMKITLSNVGPVIVSFRFVPKLNDKTFCKPWLNVTPAFGMLLPGDSIPISFVVNITNETVAALNSQTDKIEDIVILNLENGKDFFVTVSGDFQPTCFGMPLSTLVHIHGPVRSRPKKGSAPLDIPKEIWRMVDYIYNFGLKTEGLFTIPGEQGMVDYIRECLDTGEPFNLPVKNNIKFN</sequence>
<protein>
    <submittedName>
        <fullName evidence="3">Endonuclease/exonuclease/phosphatase domain-containing protein</fullName>
    </submittedName>
</protein>
<dbReference type="Pfam" id="PF21310">
    <property type="entry name" value="OCRL-like_ASH"/>
    <property type="match status" value="1"/>
</dbReference>
<keyword evidence="3" id="KW-0378">Hydrolase</keyword>
<evidence type="ECO:0000259" key="2">
    <source>
        <dbReference type="Pfam" id="PF22669"/>
    </source>
</evidence>
<dbReference type="InterPro" id="IPR008936">
    <property type="entry name" value="Rho_GTPase_activation_prot"/>
</dbReference>
<name>A0A075ATL5_ROZAC</name>
<dbReference type="Gene3D" id="3.60.10.10">
    <property type="entry name" value="Endonuclease/exonuclease/phosphatase"/>
    <property type="match status" value="1"/>
</dbReference>
<dbReference type="AlphaFoldDB" id="A0A075ATL5"/>
<dbReference type="InterPro" id="IPR013783">
    <property type="entry name" value="Ig-like_fold"/>
</dbReference>
<evidence type="ECO:0000313" key="3">
    <source>
        <dbReference type="EMBL" id="EPZ33606.1"/>
    </source>
</evidence>
<gene>
    <name evidence="3" type="ORF">O9G_000381</name>
</gene>
<dbReference type="OrthoDB" id="7862313at2759"/>
<dbReference type="FunFam" id="2.60.40.10:FF:000132">
    <property type="entry name" value="Inositol polyphosphate 5-phosphatase OCRL-1 isoform b"/>
    <property type="match status" value="1"/>
</dbReference>
<dbReference type="Gene3D" id="2.60.40.10">
    <property type="entry name" value="Immunoglobulins"/>
    <property type="match status" value="1"/>
</dbReference>
<accession>A0A075ATL5</accession>
<proteinExistence type="predicted"/>